<dbReference type="Proteomes" id="UP001500791">
    <property type="component" value="Unassembled WGS sequence"/>
</dbReference>
<accession>A0ABP3HYZ4</accession>
<evidence type="ECO:0000313" key="1">
    <source>
        <dbReference type="EMBL" id="GAA0385023.1"/>
    </source>
</evidence>
<dbReference type="RefSeq" id="WP_167174343.1">
    <property type="nucleotide sequence ID" value="NZ_BAAAEJ010000003.1"/>
</dbReference>
<sequence length="69" mass="7192">MQALTMNTTAIENAFERFEAAASKTAVAPLQNAQTGSVEAAAARTQLSANLTVTRTSDAMMGSLLDMKA</sequence>
<name>A0ABP3HYZ4_9CAUL</name>
<evidence type="ECO:0000313" key="2">
    <source>
        <dbReference type="Proteomes" id="UP001500791"/>
    </source>
</evidence>
<proteinExistence type="predicted"/>
<dbReference type="EMBL" id="BAAAEJ010000003">
    <property type="protein sequence ID" value="GAA0385023.1"/>
    <property type="molecule type" value="Genomic_DNA"/>
</dbReference>
<protein>
    <recommendedName>
        <fullName evidence="3">Flagellar hook protein FlgE</fullName>
    </recommendedName>
</protein>
<comment type="caution">
    <text evidence="1">The sequence shown here is derived from an EMBL/GenBank/DDBJ whole genome shotgun (WGS) entry which is preliminary data.</text>
</comment>
<gene>
    <name evidence="1" type="ORF">GCM10009093_09910</name>
</gene>
<reference evidence="2" key="1">
    <citation type="journal article" date="2019" name="Int. J. Syst. Evol. Microbiol.">
        <title>The Global Catalogue of Microorganisms (GCM) 10K type strain sequencing project: providing services to taxonomists for standard genome sequencing and annotation.</title>
        <authorList>
            <consortium name="The Broad Institute Genomics Platform"/>
            <consortium name="The Broad Institute Genome Sequencing Center for Infectious Disease"/>
            <person name="Wu L."/>
            <person name="Ma J."/>
        </authorList>
    </citation>
    <scope>NUCLEOTIDE SEQUENCE [LARGE SCALE GENOMIC DNA]</scope>
    <source>
        <strain evidence="2">JCM 13476</strain>
    </source>
</reference>
<keyword evidence="2" id="KW-1185">Reference proteome</keyword>
<organism evidence="1 2">
    <name type="scientific">Brevundimonas terrae</name>
    <dbReference type="NCBI Taxonomy" id="363631"/>
    <lineage>
        <taxon>Bacteria</taxon>
        <taxon>Pseudomonadati</taxon>
        <taxon>Pseudomonadota</taxon>
        <taxon>Alphaproteobacteria</taxon>
        <taxon>Caulobacterales</taxon>
        <taxon>Caulobacteraceae</taxon>
        <taxon>Brevundimonas</taxon>
    </lineage>
</organism>
<evidence type="ECO:0008006" key="3">
    <source>
        <dbReference type="Google" id="ProtNLM"/>
    </source>
</evidence>